<organism evidence="1 2">
    <name type="scientific">Avena sativa</name>
    <name type="common">Oat</name>
    <dbReference type="NCBI Taxonomy" id="4498"/>
    <lineage>
        <taxon>Eukaryota</taxon>
        <taxon>Viridiplantae</taxon>
        <taxon>Streptophyta</taxon>
        <taxon>Embryophyta</taxon>
        <taxon>Tracheophyta</taxon>
        <taxon>Spermatophyta</taxon>
        <taxon>Magnoliopsida</taxon>
        <taxon>Liliopsida</taxon>
        <taxon>Poales</taxon>
        <taxon>Poaceae</taxon>
        <taxon>BOP clade</taxon>
        <taxon>Pooideae</taxon>
        <taxon>Poodae</taxon>
        <taxon>Poeae</taxon>
        <taxon>Poeae Chloroplast Group 1 (Aveneae type)</taxon>
        <taxon>Aveninae</taxon>
        <taxon>Avena</taxon>
    </lineage>
</organism>
<accession>A0ACD6A0M9</accession>
<dbReference type="Proteomes" id="UP001732700">
    <property type="component" value="Chromosome 7C"/>
</dbReference>
<reference evidence="1" key="1">
    <citation type="submission" date="2021-05" db="EMBL/GenBank/DDBJ databases">
        <authorList>
            <person name="Scholz U."/>
            <person name="Mascher M."/>
            <person name="Fiebig A."/>
        </authorList>
    </citation>
    <scope>NUCLEOTIDE SEQUENCE [LARGE SCALE GENOMIC DNA]</scope>
</reference>
<dbReference type="EnsemblPlants" id="AVESA.00010b.r2.7CG0679280.1">
    <property type="protein sequence ID" value="AVESA.00010b.r2.7CG0679280.1.CDS.1"/>
    <property type="gene ID" value="AVESA.00010b.r2.7CG0679280"/>
</dbReference>
<reference evidence="1" key="2">
    <citation type="submission" date="2025-09" db="UniProtKB">
        <authorList>
            <consortium name="EnsemblPlants"/>
        </authorList>
    </citation>
    <scope>IDENTIFICATION</scope>
</reference>
<name>A0ACD6A0M9_AVESA</name>
<evidence type="ECO:0000313" key="1">
    <source>
        <dbReference type="EnsemblPlants" id="AVESA.00010b.r2.7CG0679280.1.CDS.1"/>
    </source>
</evidence>
<evidence type="ECO:0000313" key="2">
    <source>
        <dbReference type="Proteomes" id="UP001732700"/>
    </source>
</evidence>
<proteinExistence type="predicted"/>
<protein>
    <submittedName>
        <fullName evidence="1">Uncharacterized protein</fullName>
    </submittedName>
</protein>
<sequence length="145" mass="15695">MGEHPGGNESRHAPVVDPPNPGLDIMRDDPGPCHNCNVSGHLVAHFPTIRCARCDKLGHTSHVCQTILPWQCVASMFGFQPPGQGFFYLPDTSTPKQLKGKASTVIITVVEGVVNARDIEMEFNGGFFGAGWRCIARAISPSNLR</sequence>
<keyword evidence="2" id="KW-1185">Reference proteome</keyword>